<dbReference type="AlphaFoldDB" id="A0A0A9H522"/>
<proteinExistence type="predicted"/>
<organism evidence="1">
    <name type="scientific">Arundo donax</name>
    <name type="common">Giant reed</name>
    <name type="synonym">Donax arundinaceus</name>
    <dbReference type="NCBI Taxonomy" id="35708"/>
    <lineage>
        <taxon>Eukaryota</taxon>
        <taxon>Viridiplantae</taxon>
        <taxon>Streptophyta</taxon>
        <taxon>Embryophyta</taxon>
        <taxon>Tracheophyta</taxon>
        <taxon>Spermatophyta</taxon>
        <taxon>Magnoliopsida</taxon>
        <taxon>Liliopsida</taxon>
        <taxon>Poales</taxon>
        <taxon>Poaceae</taxon>
        <taxon>PACMAD clade</taxon>
        <taxon>Arundinoideae</taxon>
        <taxon>Arundineae</taxon>
        <taxon>Arundo</taxon>
    </lineage>
</organism>
<reference evidence="1" key="2">
    <citation type="journal article" date="2015" name="Data Brief">
        <title>Shoot transcriptome of the giant reed, Arundo donax.</title>
        <authorList>
            <person name="Barrero R.A."/>
            <person name="Guerrero F.D."/>
            <person name="Moolhuijzen P."/>
            <person name="Goolsby J.A."/>
            <person name="Tidwell J."/>
            <person name="Bellgard S.E."/>
            <person name="Bellgard M.I."/>
        </authorList>
    </citation>
    <scope>NUCLEOTIDE SEQUENCE</scope>
    <source>
        <tissue evidence="1">Shoot tissue taken approximately 20 cm above the soil surface</tissue>
    </source>
</reference>
<name>A0A0A9H522_ARUDO</name>
<dbReference type="EMBL" id="GBRH01165596">
    <property type="protein sequence ID" value="JAE32300.1"/>
    <property type="molecule type" value="Transcribed_RNA"/>
</dbReference>
<reference evidence="1" key="1">
    <citation type="submission" date="2014-09" db="EMBL/GenBank/DDBJ databases">
        <authorList>
            <person name="Magalhaes I.L.F."/>
            <person name="Oliveira U."/>
            <person name="Santos F.R."/>
            <person name="Vidigal T.H.D.A."/>
            <person name="Brescovit A.D."/>
            <person name="Santos A.J."/>
        </authorList>
    </citation>
    <scope>NUCLEOTIDE SEQUENCE</scope>
    <source>
        <tissue evidence="1">Shoot tissue taken approximately 20 cm above the soil surface</tissue>
    </source>
</reference>
<protein>
    <submittedName>
        <fullName evidence="1">Uncharacterized protein</fullName>
    </submittedName>
</protein>
<evidence type="ECO:0000313" key="1">
    <source>
        <dbReference type="EMBL" id="JAE32300.1"/>
    </source>
</evidence>
<accession>A0A0A9H522</accession>
<sequence>MLLVSIKMQNSGFKANIKIKKIRQHQNDKLPKGKIEYVYFRLMQT</sequence>